<proteinExistence type="predicted"/>
<keyword evidence="3" id="KW-1185">Reference proteome</keyword>
<reference evidence="2 3" key="1">
    <citation type="submission" date="2016-05" db="EMBL/GenBank/DDBJ databases">
        <title>Single-cell genome of chain-forming Candidatus Thiomargarita nelsonii and comparison to other large sulfur-oxidizing bacteria.</title>
        <authorList>
            <person name="Winkel M."/>
            <person name="Salman V."/>
            <person name="Woyke T."/>
            <person name="Schulz-Vogt H."/>
            <person name="Richter M."/>
            <person name="Flood B."/>
            <person name="Bailey J."/>
            <person name="Amann R."/>
            <person name="Mussmann M."/>
        </authorList>
    </citation>
    <scope>NUCLEOTIDE SEQUENCE [LARGE SCALE GENOMIC DNA]</scope>
    <source>
        <strain evidence="2 3">THI036</strain>
    </source>
</reference>
<keyword evidence="1" id="KW-0812">Transmembrane</keyword>
<name>A0A176S4A3_9GAMM</name>
<keyword evidence="1" id="KW-1133">Transmembrane helix</keyword>
<evidence type="ECO:0000256" key="1">
    <source>
        <dbReference type="SAM" id="Phobius"/>
    </source>
</evidence>
<sequence length="263" mass="30439">MREWQFNRMDFAAFQVRKYLRARSSYRNQANLPCLSSRKLSEGLQAMAMQDADTTLLLGKLHQAIKTLEIHHNNLERWLRRAHSPQWDVVWQPKDEVPLLDGFNTDVQKLHNHITYIQGELTFLEGIRRRWHLHFEGRQLAWSERLGSLGSILAFLVAVGAASLTAVGLTNQSQENNGSFLSPLVHFFNWLQAKPVVADLIILLSQPVAYWLLVLVFLSPIFWHIGKTLRQKMRCSRVWRWGAVIALLLPIFWQIGKAVVKLL</sequence>
<organism evidence="2 3">
    <name type="scientific">Candidatus Thiomargarita nelsonii</name>
    <dbReference type="NCBI Taxonomy" id="1003181"/>
    <lineage>
        <taxon>Bacteria</taxon>
        <taxon>Pseudomonadati</taxon>
        <taxon>Pseudomonadota</taxon>
        <taxon>Gammaproteobacteria</taxon>
        <taxon>Thiotrichales</taxon>
        <taxon>Thiotrichaceae</taxon>
        <taxon>Thiomargarita</taxon>
    </lineage>
</organism>
<comment type="caution">
    <text evidence="2">The sequence shown here is derived from an EMBL/GenBank/DDBJ whole genome shotgun (WGS) entry which is preliminary data.</text>
</comment>
<keyword evidence="1" id="KW-0472">Membrane</keyword>
<evidence type="ECO:0000313" key="2">
    <source>
        <dbReference type="EMBL" id="OAD22748.1"/>
    </source>
</evidence>
<dbReference type="Proteomes" id="UP000076962">
    <property type="component" value="Unassembled WGS sequence"/>
</dbReference>
<gene>
    <name evidence="2" type="ORF">THIOM_001435</name>
</gene>
<dbReference type="EMBL" id="LUTY01000762">
    <property type="protein sequence ID" value="OAD22748.1"/>
    <property type="molecule type" value="Genomic_DNA"/>
</dbReference>
<protein>
    <submittedName>
        <fullName evidence="2">Uncharacterized protein</fullName>
    </submittedName>
</protein>
<feature type="transmembrane region" description="Helical" evidence="1">
    <location>
        <begin position="238"/>
        <end position="256"/>
    </location>
</feature>
<dbReference type="AlphaFoldDB" id="A0A176S4A3"/>
<evidence type="ECO:0000313" key="3">
    <source>
        <dbReference type="Proteomes" id="UP000076962"/>
    </source>
</evidence>
<accession>A0A176S4A3</accession>
<feature type="transmembrane region" description="Helical" evidence="1">
    <location>
        <begin position="146"/>
        <end position="169"/>
    </location>
</feature>